<evidence type="ECO:0000313" key="9">
    <source>
        <dbReference type="Proteomes" id="UP001152321"/>
    </source>
</evidence>
<accession>A0ABT6DIL2</accession>
<evidence type="ECO:0000256" key="5">
    <source>
        <dbReference type="ARBA" id="ARBA00023136"/>
    </source>
</evidence>
<keyword evidence="9" id="KW-1185">Reference proteome</keyword>
<proteinExistence type="predicted"/>
<dbReference type="Gene3D" id="1.20.58.220">
    <property type="entry name" value="Phosphate transport system protein phou homolog 2, domain 2"/>
    <property type="match status" value="1"/>
</dbReference>
<sequence length="535" mass="59247">MIDTQNSFFIILISGVALFLYGMGLASSSLEKIMAGKITNLLNRLSQSKFLAILTGVVLTTLMQSSGAVTSMLVGLGSARVVNLRQVMGVIIGTAIGTTLTVQLISFDLAQYALPVFAIAFAFYFKAKKTIFKNISVAFMGFALLFLGLKFVSVASNHFAENPMLTEFFQSVRDNPGYSLLISIVFCAIVQSSAITIGLAMSLAAVKAISFYDAMIWVYGANIGTTSVALIAAAGGNYIGRQVAWAHFFYKTISVVIFYPFTQLFIDFLMSFDTTTARSIANAHLIFNILSAIIFYPFINKGAALIEKMFPKAASEEFGTEFVNMDNYQSSALAVSYANREIMRTADIVIGMIKDSIRLFETNDPKDFDSIKDRDNKVDFLYRETKMFLLDHANKSTTVVHQNVMNMIMFLSDLERAADAIDINILALAIKKNALKLEFSDEGWSEIRSMHEQVVKVAAMAVNSYQNRELCDAAIQLKRDLAKLEISLRENHISRLNRGLATSINTSSIHLDLLSEYRRIASLLVNHAYNQRSSV</sequence>
<gene>
    <name evidence="8" type="ORF">NWE73_08235</name>
</gene>
<keyword evidence="2" id="KW-1003">Cell membrane</keyword>
<feature type="transmembrane region" description="Helical" evidence="6">
    <location>
        <begin position="281"/>
        <end position="299"/>
    </location>
</feature>
<keyword evidence="5 6" id="KW-0472">Membrane</keyword>
<feature type="transmembrane region" description="Helical" evidence="6">
    <location>
        <begin position="180"/>
        <end position="204"/>
    </location>
</feature>
<keyword evidence="4 6" id="KW-1133">Transmembrane helix</keyword>
<feature type="domain" description="PhoU" evidence="7">
    <location>
        <begin position="342"/>
        <end position="421"/>
    </location>
</feature>
<dbReference type="NCBIfam" id="NF037997">
    <property type="entry name" value="Na_Pi_symport"/>
    <property type="match status" value="1"/>
</dbReference>
<dbReference type="InterPro" id="IPR003841">
    <property type="entry name" value="Na/Pi_transpt"/>
</dbReference>
<feature type="transmembrane region" description="Helical" evidence="6">
    <location>
        <begin position="50"/>
        <end position="75"/>
    </location>
</feature>
<comment type="caution">
    <text evidence="8">The sequence shown here is derived from an EMBL/GenBank/DDBJ whole genome shotgun (WGS) entry which is preliminary data.</text>
</comment>
<dbReference type="Pfam" id="PF02690">
    <property type="entry name" value="Na_Pi_cotrans"/>
    <property type="match status" value="2"/>
</dbReference>
<evidence type="ECO:0000256" key="6">
    <source>
        <dbReference type="SAM" id="Phobius"/>
    </source>
</evidence>
<dbReference type="PANTHER" id="PTHR10010:SF46">
    <property type="entry name" value="SODIUM-DEPENDENT PHOSPHATE TRANSPORT PROTEIN 2B"/>
    <property type="match status" value="1"/>
</dbReference>
<feature type="transmembrane region" description="Helical" evidence="6">
    <location>
        <begin position="137"/>
        <end position="160"/>
    </location>
</feature>
<feature type="transmembrane region" description="Helical" evidence="6">
    <location>
        <begin position="87"/>
        <end position="103"/>
    </location>
</feature>
<organism evidence="8 9">
    <name type="scientific">Bdellovibrio svalbardensis</name>
    <dbReference type="NCBI Taxonomy" id="2972972"/>
    <lineage>
        <taxon>Bacteria</taxon>
        <taxon>Pseudomonadati</taxon>
        <taxon>Bdellovibrionota</taxon>
        <taxon>Bdellovibrionia</taxon>
        <taxon>Bdellovibrionales</taxon>
        <taxon>Pseudobdellovibrionaceae</taxon>
        <taxon>Bdellovibrio</taxon>
    </lineage>
</organism>
<feature type="transmembrane region" description="Helical" evidence="6">
    <location>
        <begin position="216"/>
        <end position="236"/>
    </location>
</feature>
<evidence type="ECO:0000256" key="2">
    <source>
        <dbReference type="ARBA" id="ARBA00022475"/>
    </source>
</evidence>
<dbReference type="InterPro" id="IPR038078">
    <property type="entry name" value="PhoU-like_sf"/>
</dbReference>
<evidence type="ECO:0000256" key="1">
    <source>
        <dbReference type="ARBA" id="ARBA00004651"/>
    </source>
</evidence>
<reference evidence="8" key="1">
    <citation type="submission" date="2022-08" db="EMBL/GenBank/DDBJ databases">
        <title>Novel Bdellovibrio Species Isolated from Svalbard: Designation Bdellovibrio svalbardensis.</title>
        <authorList>
            <person name="Mitchell R.J."/>
            <person name="Choi S.Y."/>
        </authorList>
    </citation>
    <scope>NUCLEOTIDE SEQUENCE</scope>
    <source>
        <strain evidence="8">PAP01</strain>
    </source>
</reference>
<dbReference type="InterPro" id="IPR026022">
    <property type="entry name" value="PhoU_dom"/>
</dbReference>
<keyword evidence="3 6" id="KW-0812">Transmembrane</keyword>
<dbReference type="EMBL" id="JANRMI010000002">
    <property type="protein sequence ID" value="MDG0816347.1"/>
    <property type="molecule type" value="Genomic_DNA"/>
</dbReference>
<dbReference type="SUPFAM" id="SSF109755">
    <property type="entry name" value="PhoU-like"/>
    <property type="match status" value="1"/>
</dbReference>
<evidence type="ECO:0000256" key="3">
    <source>
        <dbReference type="ARBA" id="ARBA00022692"/>
    </source>
</evidence>
<evidence type="ECO:0000256" key="4">
    <source>
        <dbReference type="ARBA" id="ARBA00022989"/>
    </source>
</evidence>
<protein>
    <submittedName>
        <fullName evidence="8">Na/Pi cotransporter family protein</fullName>
    </submittedName>
</protein>
<feature type="transmembrane region" description="Helical" evidence="6">
    <location>
        <begin position="248"/>
        <end position="269"/>
    </location>
</feature>
<name>A0ABT6DIL2_9BACT</name>
<feature type="transmembrane region" description="Helical" evidence="6">
    <location>
        <begin position="7"/>
        <end position="30"/>
    </location>
</feature>
<dbReference type="Pfam" id="PF01895">
    <property type="entry name" value="PhoU"/>
    <property type="match status" value="1"/>
</dbReference>
<evidence type="ECO:0000259" key="7">
    <source>
        <dbReference type="Pfam" id="PF01895"/>
    </source>
</evidence>
<dbReference type="RefSeq" id="WP_277577825.1">
    <property type="nucleotide sequence ID" value="NZ_JANRMI010000002.1"/>
</dbReference>
<dbReference type="PANTHER" id="PTHR10010">
    <property type="entry name" value="SOLUTE CARRIER FAMILY 34 SODIUM PHOSPHATE , MEMBER 2-RELATED"/>
    <property type="match status" value="1"/>
</dbReference>
<dbReference type="Proteomes" id="UP001152321">
    <property type="component" value="Unassembled WGS sequence"/>
</dbReference>
<comment type="subcellular location">
    <subcellularLocation>
        <location evidence="1">Cell membrane</location>
        <topology evidence="1">Multi-pass membrane protein</topology>
    </subcellularLocation>
</comment>
<evidence type="ECO:0000313" key="8">
    <source>
        <dbReference type="EMBL" id="MDG0816347.1"/>
    </source>
</evidence>